<organism evidence="1 2">
    <name type="scientific">Laspinema palackyanum D2a</name>
    <dbReference type="NCBI Taxonomy" id="2953684"/>
    <lineage>
        <taxon>Bacteria</taxon>
        <taxon>Bacillati</taxon>
        <taxon>Cyanobacteriota</taxon>
        <taxon>Cyanophyceae</taxon>
        <taxon>Oscillatoriophycideae</taxon>
        <taxon>Oscillatoriales</taxon>
        <taxon>Laspinemataceae</taxon>
        <taxon>Laspinema</taxon>
        <taxon>Laspinema palackyanum</taxon>
    </lineage>
</organism>
<reference evidence="1 2" key="1">
    <citation type="journal article" date="2022" name="Front. Microbiol.">
        <title>High genomic differentiation and limited gene flow indicate recent cryptic speciation within the genus Laspinema (cyanobacteria).</title>
        <authorList>
            <person name="Stanojkovic A."/>
            <person name="Skoupy S."/>
            <person name="Skaloud P."/>
            <person name="Dvorak P."/>
        </authorList>
    </citation>
    <scope>NUCLEOTIDE SEQUENCE [LARGE SCALE GENOMIC DNA]</scope>
    <source>
        <strain evidence="1 2">D2a</strain>
    </source>
</reference>
<protein>
    <submittedName>
        <fullName evidence="1">Uncharacterized protein</fullName>
    </submittedName>
</protein>
<name>A0ABT2MKN2_9CYAN</name>
<comment type="caution">
    <text evidence="1">The sequence shown here is derived from an EMBL/GenBank/DDBJ whole genome shotgun (WGS) entry which is preliminary data.</text>
</comment>
<keyword evidence="2" id="KW-1185">Reference proteome</keyword>
<dbReference type="RefSeq" id="WP_368005010.1">
    <property type="nucleotide sequence ID" value="NZ_JAMXFF010000003.1"/>
</dbReference>
<accession>A0ABT2MKN2</accession>
<dbReference type="Proteomes" id="UP001525890">
    <property type="component" value="Unassembled WGS sequence"/>
</dbReference>
<gene>
    <name evidence="1" type="ORF">NG799_03035</name>
</gene>
<proteinExistence type="predicted"/>
<dbReference type="EMBL" id="JAMXFF010000003">
    <property type="protein sequence ID" value="MCT7965306.1"/>
    <property type="molecule type" value="Genomic_DNA"/>
</dbReference>
<evidence type="ECO:0000313" key="2">
    <source>
        <dbReference type="Proteomes" id="UP001525890"/>
    </source>
</evidence>
<evidence type="ECO:0000313" key="1">
    <source>
        <dbReference type="EMBL" id="MCT7965306.1"/>
    </source>
</evidence>
<sequence>MVDSSIARVMAIAMTREQRQQVVTTNNLPHPPHLPHLPHPSSKMWLSIKLMMIPGSIFAAIW</sequence>